<keyword evidence="3" id="KW-1185">Reference proteome</keyword>
<accession>A0A151ND23</accession>
<dbReference type="Proteomes" id="UP000050525">
    <property type="component" value="Unassembled WGS sequence"/>
</dbReference>
<sequence length="133" mass="15282">MRIKISWINSHLAWVQHGSSCKDIEPMVNLHLLLYYRTSSISDYSLLTGQEELPLLDASRRRHYWIGYSRHGLLVMGEITFSTVNMSERNDPSDQSNARSKNGCQDQSKAKPREELCSHQRQAPRHLAPTCSL</sequence>
<dbReference type="EMBL" id="AKHW03003364">
    <property type="protein sequence ID" value="KYO34640.1"/>
    <property type="molecule type" value="Genomic_DNA"/>
</dbReference>
<evidence type="ECO:0000313" key="3">
    <source>
        <dbReference type="Proteomes" id="UP000050525"/>
    </source>
</evidence>
<reference evidence="2 3" key="1">
    <citation type="journal article" date="2012" name="Genome Biol.">
        <title>Sequencing three crocodilian genomes to illuminate the evolution of archosaurs and amniotes.</title>
        <authorList>
            <person name="St John J.A."/>
            <person name="Braun E.L."/>
            <person name="Isberg S.R."/>
            <person name="Miles L.G."/>
            <person name="Chong A.Y."/>
            <person name="Gongora J."/>
            <person name="Dalzell P."/>
            <person name="Moran C."/>
            <person name="Bed'hom B."/>
            <person name="Abzhanov A."/>
            <person name="Burgess S.C."/>
            <person name="Cooksey A.M."/>
            <person name="Castoe T.A."/>
            <person name="Crawford N.G."/>
            <person name="Densmore L.D."/>
            <person name="Drew J.C."/>
            <person name="Edwards S.V."/>
            <person name="Faircloth B.C."/>
            <person name="Fujita M.K."/>
            <person name="Greenwold M.J."/>
            <person name="Hoffmann F.G."/>
            <person name="Howard J.M."/>
            <person name="Iguchi T."/>
            <person name="Janes D.E."/>
            <person name="Khan S.Y."/>
            <person name="Kohno S."/>
            <person name="de Koning A.J."/>
            <person name="Lance S.L."/>
            <person name="McCarthy F.M."/>
            <person name="McCormack J.E."/>
            <person name="Merchant M.E."/>
            <person name="Peterson D.G."/>
            <person name="Pollock D.D."/>
            <person name="Pourmand N."/>
            <person name="Raney B.J."/>
            <person name="Roessler K.A."/>
            <person name="Sanford J.R."/>
            <person name="Sawyer R.H."/>
            <person name="Schmidt C.J."/>
            <person name="Triplett E.W."/>
            <person name="Tuberville T.D."/>
            <person name="Venegas-Anaya M."/>
            <person name="Howard J.T."/>
            <person name="Jarvis E.D."/>
            <person name="Guillette L.J.Jr."/>
            <person name="Glenn T.C."/>
            <person name="Green R.E."/>
            <person name="Ray D.A."/>
        </authorList>
    </citation>
    <scope>NUCLEOTIDE SEQUENCE [LARGE SCALE GENOMIC DNA]</scope>
    <source>
        <strain evidence="2">KSC_2009_1</strain>
    </source>
</reference>
<feature type="compositionally biased region" description="Polar residues" evidence="1">
    <location>
        <begin position="86"/>
        <end position="107"/>
    </location>
</feature>
<evidence type="ECO:0000313" key="2">
    <source>
        <dbReference type="EMBL" id="KYO34640.1"/>
    </source>
</evidence>
<organism evidence="2 3">
    <name type="scientific">Alligator mississippiensis</name>
    <name type="common">American alligator</name>
    <dbReference type="NCBI Taxonomy" id="8496"/>
    <lineage>
        <taxon>Eukaryota</taxon>
        <taxon>Metazoa</taxon>
        <taxon>Chordata</taxon>
        <taxon>Craniata</taxon>
        <taxon>Vertebrata</taxon>
        <taxon>Euteleostomi</taxon>
        <taxon>Archelosauria</taxon>
        <taxon>Archosauria</taxon>
        <taxon>Crocodylia</taxon>
        <taxon>Alligatoridae</taxon>
        <taxon>Alligatorinae</taxon>
        <taxon>Alligator</taxon>
    </lineage>
</organism>
<evidence type="ECO:0000256" key="1">
    <source>
        <dbReference type="SAM" id="MobiDB-lite"/>
    </source>
</evidence>
<feature type="compositionally biased region" description="Basic and acidic residues" evidence="1">
    <location>
        <begin position="108"/>
        <end position="118"/>
    </location>
</feature>
<protein>
    <submittedName>
        <fullName evidence="2">Uncharacterized protein</fullName>
    </submittedName>
</protein>
<comment type="caution">
    <text evidence="2">The sequence shown here is derived from an EMBL/GenBank/DDBJ whole genome shotgun (WGS) entry which is preliminary data.</text>
</comment>
<name>A0A151ND23_ALLMI</name>
<proteinExistence type="predicted"/>
<dbReference type="AlphaFoldDB" id="A0A151ND23"/>
<feature type="region of interest" description="Disordered" evidence="1">
    <location>
        <begin position="86"/>
        <end position="133"/>
    </location>
</feature>
<gene>
    <name evidence="2" type="ORF">Y1Q_0015431</name>
</gene>